<dbReference type="InterPro" id="IPR011049">
    <property type="entry name" value="Serralysin-like_metalloprot_C"/>
</dbReference>
<evidence type="ECO:0000313" key="5">
    <source>
        <dbReference type="Proteomes" id="UP000531216"/>
    </source>
</evidence>
<gene>
    <name evidence="4" type="ORF">GGR05_004426</name>
</gene>
<dbReference type="PRINTS" id="PR00313">
    <property type="entry name" value="CABNDNGRPT"/>
</dbReference>
<name>A0A7W6BXJ5_9HYPH</name>
<dbReference type="Proteomes" id="UP000531216">
    <property type="component" value="Unassembled WGS sequence"/>
</dbReference>
<accession>A0A7W6BXJ5</accession>
<feature type="region of interest" description="Disordered" evidence="3">
    <location>
        <begin position="343"/>
        <end position="363"/>
    </location>
</feature>
<organism evidence="4 5">
    <name type="scientific">Aureimonas phyllosphaerae</name>
    <dbReference type="NCBI Taxonomy" id="1166078"/>
    <lineage>
        <taxon>Bacteria</taxon>
        <taxon>Pseudomonadati</taxon>
        <taxon>Pseudomonadota</taxon>
        <taxon>Alphaproteobacteria</taxon>
        <taxon>Hyphomicrobiales</taxon>
        <taxon>Aurantimonadaceae</taxon>
        <taxon>Aureimonas</taxon>
    </lineage>
</organism>
<dbReference type="GO" id="GO:0005509">
    <property type="term" value="F:calcium ion binding"/>
    <property type="evidence" value="ECO:0007669"/>
    <property type="project" value="InterPro"/>
</dbReference>
<comment type="subcellular location">
    <subcellularLocation>
        <location evidence="1">Secreted</location>
    </subcellularLocation>
</comment>
<dbReference type="InterPro" id="IPR050557">
    <property type="entry name" value="RTX_toxin/Mannuronan_C5-epim"/>
</dbReference>
<proteinExistence type="predicted"/>
<dbReference type="SUPFAM" id="SSF51120">
    <property type="entry name" value="beta-Roll"/>
    <property type="match status" value="3"/>
</dbReference>
<dbReference type="Gene3D" id="2.150.10.10">
    <property type="entry name" value="Serralysin-like metalloprotease, C-terminal"/>
    <property type="match status" value="3"/>
</dbReference>
<protein>
    <submittedName>
        <fullName evidence="4">Ca2+-binding RTX toxin-like protein</fullName>
    </submittedName>
</protein>
<dbReference type="InterPro" id="IPR001343">
    <property type="entry name" value="Hemolysn_Ca-bd"/>
</dbReference>
<evidence type="ECO:0000256" key="1">
    <source>
        <dbReference type="ARBA" id="ARBA00004613"/>
    </source>
</evidence>
<dbReference type="GO" id="GO:0005576">
    <property type="term" value="C:extracellular region"/>
    <property type="evidence" value="ECO:0007669"/>
    <property type="project" value="UniProtKB-SubCell"/>
</dbReference>
<evidence type="ECO:0000256" key="2">
    <source>
        <dbReference type="ARBA" id="ARBA00022525"/>
    </source>
</evidence>
<dbReference type="Pfam" id="PF00353">
    <property type="entry name" value="HemolysinCabind"/>
    <property type="match status" value="4"/>
</dbReference>
<reference evidence="4 5" key="1">
    <citation type="submission" date="2020-08" db="EMBL/GenBank/DDBJ databases">
        <title>Genomic Encyclopedia of Type Strains, Phase IV (KMG-IV): sequencing the most valuable type-strain genomes for metagenomic binning, comparative biology and taxonomic classification.</title>
        <authorList>
            <person name="Goeker M."/>
        </authorList>
    </citation>
    <scope>NUCLEOTIDE SEQUENCE [LARGE SCALE GENOMIC DNA]</scope>
    <source>
        <strain evidence="4 5">DSM 25024</strain>
    </source>
</reference>
<dbReference type="PANTHER" id="PTHR38340:SF1">
    <property type="entry name" value="S-LAYER PROTEIN"/>
    <property type="match status" value="1"/>
</dbReference>
<evidence type="ECO:0000256" key="3">
    <source>
        <dbReference type="SAM" id="MobiDB-lite"/>
    </source>
</evidence>
<comment type="caution">
    <text evidence="4">The sequence shown here is derived from an EMBL/GenBank/DDBJ whole genome shotgun (WGS) entry which is preliminary data.</text>
</comment>
<dbReference type="RefSeq" id="WP_175526980.1">
    <property type="nucleotide sequence ID" value="NZ_FOOA01000048.1"/>
</dbReference>
<dbReference type="EMBL" id="JACIDO010000023">
    <property type="protein sequence ID" value="MBB3938255.1"/>
    <property type="molecule type" value="Genomic_DNA"/>
</dbReference>
<dbReference type="PANTHER" id="PTHR38340">
    <property type="entry name" value="S-LAYER PROTEIN"/>
    <property type="match status" value="1"/>
</dbReference>
<evidence type="ECO:0000313" key="4">
    <source>
        <dbReference type="EMBL" id="MBB3938255.1"/>
    </source>
</evidence>
<dbReference type="AlphaFoldDB" id="A0A7W6BXJ5"/>
<sequence>MATQGADLIIGTAGPDRLFGLGGDDDIRGADGDDVLVGGPGQNAFEGGNGNDVIFATEIVRLSASLPKIGDGFNGAYSAYGGSGDDILVGMGFLDGGDGNDIIFREPRGNPYESNAFEGGAGDDIIFLTGSSGSSGVGADLVVINGSGSVDVARGTGYPGDGSLDRVVINGNVTGDIYITGIDNGDIVEFHGVPGINSMADLYGRITYSGSEMIIQLSVDTSVTIGNRFGNEPVFAFNETNVGGLVAGAQARIDAMLGTPAGPSEIFGTEAADYLVGRDGQTDDRITGNGGDDQIFGNQGNDVLFGNMGRDNVYGGRGVDAVYGGKDDDQVFGDLDNDRVYGDLGNDTIRGGQGDDEVRGGRDNDMVMGDRGNDQVWGDLGNDTLSGGAGADTFRFVANSGNDIIIDFNRAEGDRLELGGQTYSASDVNGSAVLTLSGGGTIVLTGISSASLDAGAFA</sequence>
<keyword evidence="5" id="KW-1185">Reference proteome</keyword>
<keyword evidence="2" id="KW-0964">Secreted</keyword>